<dbReference type="CDD" id="cd06261">
    <property type="entry name" value="TM_PBP2"/>
    <property type="match status" value="1"/>
</dbReference>
<dbReference type="RefSeq" id="WP_382420548.1">
    <property type="nucleotide sequence ID" value="NZ_JBHSCW010000001.1"/>
</dbReference>
<evidence type="ECO:0000256" key="7">
    <source>
        <dbReference type="RuleBase" id="RU363032"/>
    </source>
</evidence>
<feature type="transmembrane region" description="Helical" evidence="7">
    <location>
        <begin position="237"/>
        <end position="260"/>
    </location>
</feature>
<evidence type="ECO:0000313" key="9">
    <source>
        <dbReference type="EMBL" id="MFC4350270.1"/>
    </source>
</evidence>
<dbReference type="SUPFAM" id="SSF161098">
    <property type="entry name" value="MetI-like"/>
    <property type="match status" value="1"/>
</dbReference>
<evidence type="ECO:0000259" key="8">
    <source>
        <dbReference type="PROSITE" id="PS50928"/>
    </source>
</evidence>
<organism evidence="9 10">
    <name type="scientific">Fodinicurvata halophila</name>
    <dbReference type="NCBI Taxonomy" id="1419723"/>
    <lineage>
        <taxon>Bacteria</taxon>
        <taxon>Pseudomonadati</taxon>
        <taxon>Pseudomonadota</taxon>
        <taxon>Alphaproteobacteria</taxon>
        <taxon>Rhodospirillales</taxon>
        <taxon>Rhodovibrionaceae</taxon>
        <taxon>Fodinicurvata</taxon>
    </lineage>
</organism>
<evidence type="ECO:0000256" key="1">
    <source>
        <dbReference type="ARBA" id="ARBA00004651"/>
    </source>
</evidence>
<feature type="transmembrane region" description="Helical" evidence="7">
    <location>
        <begin position="138"/>
        <end position="161"/>
    </location>
</feature>
<keyword evidence="2 7" id="KW-0813">Transport</keyword>
<feature type="transmembrane region" description="Helical" evidence="7">
    <location>
        <begin position="75"/>
        <end position="96"/>
    </location>
</feature>
<dbReference type="EMBL" id="JBHSCW010000001">
    <property type="protein sequence ID" value="MFC4350270.1"/>
    <property type="molecule type" value="Genomic_DNA"/>
</dbReference>
<evidence type="ECO:0000256" key="5">
    <source>
        <dbReference type="ARBA" id="ARBA00022989"/>
    </source>
</evidence>
<evidence type="ECO:0000256" key="2">
    <source>
        <dbReference type="ARBA" id="ARBA00022448"/>
    </source>
</evidence>
<feature type="transmembrane region" description="Helical" evidence="7">
    <location>
        <begin position="108"/>
        <end position="132"/>
    </location>
</feature>
<dbReference type="Pfam" id="PF00528">
    <property type="entry name" value="BPD_transp_1"/>
    <property type="match status" value="1"/>
</dbReference>
<evidence type="ECO:0000313" key="10">
    <source>
        <dbReference type="Proteomes" id="UP001595799"/>
    </source>
</evidence>
<comment type="similarity">
    <text evidence="7">Belongs to the binding-protein-dependent transport system permease family.</text>
</comment>
<dbReference type="PROSITE" id="PS50928">
    <property type="entry name" value="ABC_TM1"/>
    <property type="match status" value="1"/>
</dbReference>
<dbReference type="Proteomes" id="UP001595799">
    <property type="component" value="Unassembled WGS sequence"/>
</dbReference>
<name>A0ABV8UGG7_9PROT</name>
<keyword evidence="3" id="KW-1003">Cell membrane</keyword>
<dbReference type="InterPro" id="IPR050901">
    <property type="entry name" value="BP-dep_ABC_trans_perm"/>
</dbReference>
<dbReference type="Gene3D" id="1.10.3720.10">
    <property type="entry name" value="MetI-like"/>
    <property type="match status" value="1"/>
</dbReference>
<accession>A0ABV8UGG7</accession>
<feature type="domain" description="ABC transmembrane type-1" evidence="8">
    <location>
        <begin position="71"/>
        <end position="260"/>
    </location>
</feature>
<feature type="transmembrane region" description="Helical" evidence="7">
    <location>
        <begin position="182"/>
        <end position="207"/>
    </location>
</feature>
<reference evidence="10" key="1">
    <citation type="journal article" date="2019" name="Int. J. Syst. Evol. Microbiol.">
        <title>The Global Catalogue of Microorganisms (GCM) 10K type strain sequencing project: providing services to taxonomists for standard genome sequencing and annotation.</title>
        <authorList>
            <consortium name="The Broad Institute Genomics Platform"/>
            <consortium name="The Broad Institute Genome Sequencing Center for Infectious Disease"/>
            <person name="Wu L."/>
            <person name="Ma J."/>
        </authorList>
    </citation>
    <scope>NUCLEOTIDE SEQUENCE [LARGE SCALE GENOMIC DNA]</scope>
    <source>
        <strain evidence="10">CECT 8472</strain>
    </source>
</reference>
<evidence type="ECO:0000256" key="4">
    <source>
        <dbReference type="ARBA" id="ARBA00022692"/>
    </source>
</evidence>
<dbReference type="InterPro" id="IPR000515">
    <property type="entry name" value="MetI-like"/>
</dbReference>
<gene>
    <name evidence="9" type="ORF">ACFOW6_01810</name>
</gene>
<keyword evidence="4 7" id="KW-0812">Transmembrane</keyword>
<sequence>MITKPTTSERVVAWVIILLVLAFFMLPFVWMILGSLKARGEFFIQPTVWWPEEFVWSNFPDALEQGALGGLIDSLIIATSSMIISVGLGAPAAYAIARFQLGRQHLSFWILSIRMFPPIATILPLFVIYRYLGLVDTHLGLIIAYTVFNLPFAIWILMSFVQELPLEIEEAAKVDGATPFQIFRLIVVPLVAPGLIVSALFTFIFAWNDFAYAIIFSGSNVEPLPVVIAQFAGGHEILWGPISASAVIAVLPVVVMAFFLQRYLARGLTMGAVK</sequence>
<keyword evidence="5 7" id="KW-1133">Transmembrane helix</keyword>
<proteinExistence type="inferred from homology"/>
<dbReference type="PANTHER" id="PTHR32243">
    <property type="entry name" value="MALTOSE TRANSPORT SYSTEM PERMEASE-RELATED"/>
    <property type="match status" value="1"/>
</dbReference>
<keyword evidence="10" id="KW-1185">Reference proteome</keyword>
<comment type="caution">
    <text evidence="9">The sequence shown here is derived from an EMBL/GenBank/DDBJ whole genome shotgun (WGS) entry which is preliminary data.</text>
</comment>
<keyword evidence="6 7" id="KW-0472">Membrane</keyword>
<evidence type="ECO:0000256" key="6">
    <source>
        <dbReference type="ARBA" id="ARBA00023136"/>
    </source>
</evidence>
<comment type="subcellular location">
    <subcellularLocation>
        <location evidence="1 7">Cell membrane</location>
        <topology evidence="1 7">Multi-pass membrane protein</topology>
    </subcellularLocation>
</comment>
<protein>
    <submittedName>
        <fullName evidence="9">Carbohydrate ABC transporter permease</fullName>
    </submittedName>
</protein>
<dbReference type="InterPro" id="IPR035906">
    <property type="entry name" value="MetI-like_sf"/>
</dbReference>
<evidence type="ECO:0000256" key="3">
    <source>
        <dbReference type="ARBA" id="ARBA00022475"/>
    </source>
</evidence>
<feature type="transmembrane region" description="Helical" evidence="7">
    <location>
        <begin position="12"/>
        <end position="33"/>
    </location>
</feature>
<dbReference type="PANTHER" id="PTHR32243:SF18">
    <property type="entry name" value="INNER MEMBRANE ABC TRANSPORTER PERMEASE PROTEIN YCJP"/>
    <property type="match status" value="1"/>
</dbReference>